<evidence type="ECO:0000256" key="1">
    <source>
        <dbReference type="SAM" id="MobiDB-lite"/>
    </source>
</evidence>
<organism evidence="5">
    <name type="scientific">Soboliphyme baturini</name>
    <dbReference type="NCBI Taxonomy" id="241478"/>
    <lineage>
        <taxon>Eukaryota</taxon>
        <taxon>Metazoa</taxon>
        <taxon>Ecdysozoa</taxon>
        <taxon>Nematoda</taxon>
        <taxon>Enoplea</taxon>
        <taxon>Dorylaimia</taxon>
        <taxon>Dioctophymatida</taxon>
        <taxon>Dioctophymatoidea</taxon>
        <taxon>Soboliphymatidae</taxon>
        <taxon>Soboliphyme</taxon>
    </lineage>
</organism>
<dbReference type="PANTHER" id="PTHR39387">
    <property type="entry name" value="SHAVENOID, ISOFORM B"/>
    <property type="match status" value="1"/>
</dbReference>
<dbReference type="EMBL" id="UZAM01014007">
    <property type="protein sequence ID" value="VDP31467.1"/>
    <property type="molecule type" value="Genomic_DNA"/>
</dbReference>
<name>A0A183J3E2_9BILA</name>
<protein>
    <submittedName>
        <fullName evidence="5">COesterase domain-containing protein</fullName>
    </submittedName>
</protein>
<keyword evidence="2" id="KW-1133">Transmembrane helix</keyword>
<dbReference type="AlphaFoldDB" id="A0A183J3E2"/>
<evidence type="ECO:0000313" key="4">
    <source>
        <dbReference type="Proteomes" id="UP000270296"/>
    </source>
</evidence>
<evidence type="ECO:0000256" key="2">
    <source>
        <dbReference type="SAM" id="Phobius"/>
    </source>
</evidence>
<feature type="region of interest" description="Disordered" evidence="1">
    <location>
        <begin position="276"/>
        <end position="319"/>
    </location>
</feature>
<dbReference type="WBParaSite" id="SBAD_0001075501-mRNA-1">
    <property type="protein sequence ID" value="SBAD_0001075501-mRNA-1"/>
    <property type="gene ID" value="SBAD_0001075501"/>
</dbReference>
<accession>A0A183J3E2</accession>
<reference evidence="3 4" key="2">
    <citation type="submission" date="2018-11" db="EMBL/GenBank/DDBJ databases">
        <authorList>
            <consortium name="Pathogen Informatics"/>
        </authorList>
    </citation>
    <scope>NUCLEOTIDE SEQUENCE [LARGE SCALE GENOMIC DNA]</scope>
</reference>
<keyword evidence="4" id="KW-1185">Reference proteome</keyword>
<proteinExistence type="predicted"/>
<dbReference type="CDD" id="cd12087">
    <property type="entry name" value="TM_EGFR-like"/>
    <property type="match status" value="1"/>
</dbReference>
<dbReference type="GO" id="GO:0005938">
    <property type="term" value="C:cell cortex"/>
    <property type="evidence" value="ECO:0007669"/>
    <property type="project" value="TreeGrafter"/>
</dbReference>
<sequence length="542" mass="61257">WLGNKHEQRSLTGKVVQVSLQCQDSDSPDVCAVFRVIGRDVESQETSPAGARKENSERTSQLGLVVGIVCGVLLAFILMGVTVFWTICWKQQKERLARKIQLHVLLQQRMQEQNSAMFRNMPRPYSGAQETMPQSTLELFQNYSGSSYNPFTDSRCWDQSSVSNGCYGVHGKMFGKNDHLPPPPPYPHNKKRLYFSPEFFDPKLMANPPPPAEEFLSEVRRMINLAKLRIRGRRYTPSLNGIPEEDRLSISSEQAFDANKHSDTLKTSVSQKYLQETKPDGDGLHSSTESSPESADSGVSSAGSSTDHRTSSSENGVKLSGTVVATTSFNKVPAEGGNSENVNHWLNRINELGEEYPRSQTIFHEVGGGRSPDFYRFFTRRPGDAPDDVEPQTSKDFTLNLPMTDDRSRVRLHPDMEPMMYERRYSLPSIMSPAPPHNYPWPCRFNNDISSTEDMLRLQMQISRKLNEERYFGEPSNSLPKRLAHFLASPELRVDCQDLFHNLPYAESLPRGKALHRPGLHPYLFVNENASSRPQKSDTSPI</sequence>
<feature type="transmembrane region" description="Helical" evidence="2">
    <location>
        <begin position="62"/>
        <end position="87"/>
    </location>
</feature>
<evidence type="ECO:0000313" key="3">
    <source>
        <dbReference type="EMBL" id="VDP31467.1"/>
    </source>
</evidence>
<evidence type="ECO:0000313" key="5">
    <source>
        <dbReference type="WBParaSite" id="SBAD_0001075501-mRNA-1"/>
    </source>
</evidence>
<feature type="compositionally biased region" description="Low complexity" evidence="1">
    <location>
        <begin position="286"/>
        <end position="305"/>
    </location>
</feature>
<dbReference type="OrthoDB" id="5822275at2759"/>
<keyword evidence="2" id="KW-0812">Transmembrane</keyword>
<dbReference type="Proteomes" id="UP000270296">
    <property type="component" value="Unassembled WGS sequence"/>
</dbReference>
<dbReference type="PANTHER" id="PTHR39387:SF1">
    <property type="entry name" value="SHAVENOID, ISOFORM B"/>
    <property type="match status" value="1"/>
</dbReference>
<keyword evidence="2" id="KW-0472">Membrane</keyword>
<reference evidence="5" key="1">
    <citation type="submission" date="2016-06" db="UniProtKB">
        <authorList>
            <consortium name="WormBaseParasite"/>
        </authorList>
    </citation>
    <scope>IDENTIFICATION</scope>
</reference>
<gene>
    <name evidence="3" type="ORF">SBAD_LOCUS10390</name>
</gene>